<accession>A0ABS9MHH9</accession>
<evidence type="ECO:0000313" key="1">
    <source>
        <dbReference type="EMBL" id="MCG4609948.1"/>
    </source>
</evidence>
<sequence>MANSLDDLFEEAPDVLQYFLSLPPDMQDAISLRSEEIRSVDDLQQYVELLQNG</sequence>
<gene>
    <name evidence="1" type="ORF">L0P57_03210</name>
</gene>
<protein>
    <submittedName>
        <fullName evidence="1">Uncharacterized protein</fullName>
    </submittedName>
</protein>
<reference evidence="1 2" key="1">
    <citation type="submission" date="2022-01" db="EMBL/GenBank/DDBJ databases">
        <title>Collection of gut derived symbiotic bacterial strains cultured from healthy donors.</title>
        <authorList>
            <person name="Lin H."/>
            <person name="Kohout C."/>
            <person name="Waligurski E."/>
            <person name="Pamer E.G."/>
        </authorList>
    </citation>
    <scope>NUCLEOTIDE SEQUENCE [LARGE SCALE GENOMIC DNA]</scope>
    <source>
        <strain evidence="1 2">DFI.7.58</strain>
    </source>
</reference>
<evidence type="ECO:0000313" key="2">
    <source>
        <dbReference type="Proteomes" id="UP001298681"/>
    </source>
</evidence>
<keyword evidence="2" id="KW-1185">Reference proteome</keyword>
<name>A0ABS9MHH9_9FIRM</name>
<dbReference type="EMBL" id="JAKNHQ010000003">
    <property type="protein sequence ID" value="MCG4609948.1"/>
    <property type="molecule type" value="Genomic_DNA"/>
</dbReference>
<dbReference type="RefSeq" id="WP_172749557.1">
    <property type="nucleotide sequence ID" value="NZ_JAKNHQ010000003.1"/>
</dbReference>
<dbReference type="Proteomes" id="UP001298681">
    <property type="component" value="Unassembled WGS sequence"/>
</dbReference>
<proteinExistence type="predicted"/>
<comment type="caution">
    <text evidence="1">The sequence shown here is derived from an EMBL/GenBank/DDBJ whole genome shotgun (WGS) entry which is preliminary data.</text>
</comment>
<organism evidence="1 2">
    <name type="scientific">Anaeromassilibacillus senegalensis</name>
    <dbReference type="NCBI Taxonomy" id="1673717"/>
    <lineage>
        <taxon>Bacteria</taxon>
        <taxon>Bacillati</taxon>
        <taxon>Bacillota</taxon>
        <taxon>Clostridia</taxon>
        <taxon>Eubacteriales</taxon>
        <taxon>Acutalibacteraceae</taxon>
        <taxon>Anaeromassilibacillus</taxon>
    </lineage>
</organism>